<feature type="domain" description="ABC transporter" evidence="5">
    <location>
        <begin position="12"/>
        <end position="206"/>
    </location>
</feature>
<dbReference type="InterPro" id="IPR050166">
    <property type="entry name" value="ABC_transporter_ATP-bind"/>
</dbReference>
<dbReference type="SMART" id="SM00382">
    <property type="entry name" value="AAA"/>
    <property type="match status" value="1"/>
</dbReference>
<reference evidence="6" key="1">
    <citation type="journal article" date="2014" name="Int. J. Syst. Evol. Microbiol.">
        <title>Complete genome sequence of Corynebacterium casei LMG S-19264T (=DSM 44701T), isolated from a smear-ripened cheese.</title>
        <authorList>
            <consortium name="US DOE Joint Genome Institute (JGI-PGF)"/>
            <person name="Walter F."/>
            <person name="Albersmeier A."/>
            <person name="Kalinowski J."/>
            <person name="Ruckert C."/>
        </authorList>
    </citation>
    <scope>NUCLEOTIDE SEQUENCE</scope>
    <source>
        <strain evidence="6">KCTC 23714</strain>
    </source>
</reference>
<evidence type="ECO:0000313" key="6">
    <source>
        <dbReference type="EMBL" id="GGW40380.1"/>
    </source>
</evidence>
<gene>
    <name evidence="6" type="ORF">GCM10011452_30940</name>
</gene>
<dbReference type="PROSITE" id="PS50893">
    <property type="entry name" value="ABC_TRANSPORTER_2"/>
    <property type="match status" value="1"/>
</dbReference>
<dbReference type="SUPFAM" id="SSF52540">
    <property type="entry name" value="P-loop containing nucleoside triphosphate hydrolases"/>
    <property type="match status" value="1"/>
</dbReference>
<dbReference type="EMBL" id="BMYQ01000012">
    <property type="protein sequence ID" value="GGW40380.1"/>
    <property type="molecule type" value="Genomic_DNA"/>
</dbReference>
<evidence type="ECO:0000256" key="3">
    <source>
        <dbReference type="ARBA" id="ARBA00022741"/>
    </source>
</evidence>
<comment type="similarity">
    <text evidence="1">Belongs to the ABC transporter superfamily.</text>
</comment>
<dbReference type="PANTHER" id="PTHR42788:SF19">
    <property type="entry name" value="ALIPHATIC SULFONATES IMPORT ATP-BINDING PROTEIN SSUB 2"/>
    <property type="match status" value="1"/>
</dbReference>
<keyword evidence="7" id="KW-1185">Reference proteome</keyword>
<evidence type="ECO:0000313" key="7">
    <source>
        <dbReference type="Proteomes" id="UP000628984"/>
    </source>
</evidence>
<name>A0A918J1X5_9RHOB</name>
<organism evidence="6 7">
    <name type="scientific">Gemmobacter lanyuensis</name>
    <dbReference type="NCBI Taxonomy" id="1054497"/>
    <lineage>
        <taxon>Bacteria</taxon>
        <taxon>Pseudomonadati</taxon>
        <taxon>Pseudomonadota</taxon>
        <taxon>Alphaproteobacteria</taxon>
        <taxon>Rhodobacterales</taxon>
        <taxon>Paracoccaceae</taxon>
        <taxon>Gemmobacter</taxon>
    </lineage>
</organism>
<evidence type="ECO:0000256" key="4">
    <source>
        <dbReference type="ARBA" id="ARBA00022840"/>
    </source>
</evidence>
<evidence type="ECO:0000259" key="5">
    <source>
        <dbReference type="PROSITE" id="PS50893"/>
    </source>
</evidence>
<protein>
    <submittedName>
        <fullName evidence="6">ABC transporter ATP-binding protein</fullName>
    </submittedName>
</protein>
<dbReference type="Pfam" id="PF00005">
    <property type="entry name" value="ABC_tran"/>
    <property type="match status" value="1"/>
</dbReference>
<dbReference type="InterPro" id="IPR027417">
    <property type="entry name" value="P-loop_NTPase"/>
</dbReference>
<dbReference type="GO" id="GO:0016887">
    <property type="term" value="F:ATP hydrolysis activity"/>
    <property type="evidence" value="ECO:0007669"/>
    <property type="project" value="InterPro"/>
</dbReference>
<dbReference type="InterPro" id="IPR017871">
    <property type="entry name" value="ABC_transporter-like_CS"/>
</dbReference>
<dbReference type="InterPro" id="IPR003593">
    <property type="entry name" value="AAA+_ATPase"/>
</dbReference>
<dbReference type="PROSITE" id="PS00211">
    <property type="entry name" value="ABC_TRANSPORTER_1"/>
    <property type="match status" value="1"/>
</dbReference>
<evidence type="ECO:0000256" key="2">
    <source>
        <dbReference type="ARBA" id="ARBA00022448"/>
    </source>
</evidence>
<dbReference type="AlphaFoldDB" id="A0A918J1X5"/>
<proteinExistence type="inferred from homology"/>
<dbReference type="Gene3D" id="3.40.50.300">
    <property type="entry name" value="P-loop containing nucleotide triphosphate hydrolases"/>
    <property type="match status" value="1"/>
</dbReference>
<comment type="caution">
    <text evidence="6">The sequence shown here is derived from an EMBL/GenBank/DDBJ whole genome shotgun (WGS) entry which is preliminary data.</text>
</comment>
<keyword evidence="2" id="KW-0813">Transport</keyword>
<evidence type="ECO:0000256" key="1">
    <source>
        <dbReference type="ARBA" id="ARBA00005417"/>
    </source>
</evidence>
<dbReference type="InterPro" id="IPR003439">
    <property type="entry name" value="ABC_transporter-like_ATP-bd"/>
</dbReference>
<dbReference type="PANTHER" id="PTHR42788">
    <property type="entry name" value="TAURINE IMPORT ATP-BINDING PROTEIN-RELATED"/>
    <property type="match status" value="1"/>
</dbReference>
<dbReference type="Proteomes" id="UP000628984">
    <property type="component" value="Unassembled WGS sequence"/>
</dbReference>
<sequence>MPAPAAPSPAAIDLQLSGATHQGAPVLAAMHLRVMPGETVALTGPSGVGKTTLLRILAGLHADWQGQCHLPGRVAMVFQEPVLLPWRSALENLTLTTDCSEAAAHLALAQVGLTHRARAFPGALSLGQQRRLALARAFLVQPEVLLMDEPFVSLDPALGAEMMALVKDLRRGRDMAVVLVTHSAEEAATLAHRTLRLEGRPARLVA</sequence>
<keyword evidence="4 6" id="KW-0067">ATP-binding</keyword>
<accession>A0A918J1X5</accession>
<keyword evidence="3" id="KW-0547">Nucleotide-binding</keyword>
<reference evidence="6" key="2">
    <citation type="submission" date="2020-09" db="EMBL/GenBank/DDBJ databases">
        <authorList>
            <person name="Sun Q."/>
            <person name="Kim S."/>
        </authorList>
    </citation>
    <scope>NUCLEOTIDE SEQUENCE</scope>
    <source>
        <strain evidence="6">KCTC 23714</strain>
    </source>
</reference>
<dbReference type="RefSeq" id="WP_189634780.1">
    <property type="nucleotide sequence ID" value="NZ_BMYQ01000012.1"/>
</dbReference>
<dbReference type="GO" id="GO:0005524">
    <property type="term" value="F:ATP binding"/>
    <property type="evidence" value="ECO:0007669"/>
    <property type="project" value="UniProtKB-KW"/>
</dbReference>